<dbReference type="Proteomes" id="UP000052020">
    <property type="component" value="Unassembled WGS sequence"/>
</dbReference>
<gene>
    <name evidence="3" type="ORF">AMK68_00690</name>
</gene>
<evidence type="ECO:0000256" key="1">
    <source>
        <dbReference type="SAM" id="MobiDB-lite"/>
    </source>
</evidence>
<dbReference type="SUPFAM" id="SSF110997">
    <property type="entry name" value="Sporulation related repeat"/>
    <property type="match status" value="1"/>
</dbReference>
<accession>A0A0S7XQN0</accession>
<name>A0A0S7XQN0_9BACT</name>
<evidence type="ECO:0000259" key="2">
    <source>
        <dbReference type="PROSITE" id="PS51724"/>
    </source>
</evidence>
<dbReference type="InterPro" id="IPR036680">
    <property type="entry name" value="SPOR-like_sf"/>
</dbReference>
<evidence type="ECO:0000313" key="4">
    <source>
        <dbReference type="Proteomes" id="UP000052020"/>
    </source>
</evidence>
<dbReference type="PROSITE" id="PS51724">
    <property type="entry name" value="SPOR"/>
    <property type="match status" value="1"/>
</dbReference>
<feature type="domain" description="SPOR" evidence="2">
    <location>
        <begin position="1"/>
        <end position="58"/>
    </location>
</feature>
<dbReference type="Pfam" id="PF05036">
    <property type="entry name" value="SPOR"/>
    <property type="match status" value="1"/>
</dbReference>
<reference evidence="3 4" key="1">
    <citation type="journal article" date="2015" name="Microbiome">
        <title>Genomic resolution of linkages in carbon, nitrogen, and sulfur cycling among widespread estuary sediment bacteria.</title>
        <authorList>
            <person name="Baker B.J."/>
            <person name="Lazar C.S."/>
            <person name="Teske A.P."/>
            <person name="Dick G.J."/>
        </authorList>
    </citation>
    <scope>NUCLEOTIDE SEQUENCE [LARGE SCALE GENOMIC DNA]</scope>
    <source>
        <strain evidence="3">DG_56</strain>
    </source>
</reference>
<dbReference type="InterPro" id="IPR007730">
    <property type="entry name" value="SPOR-like_dom"/>
</dbReference>
<evidence type="ECO:0000313" key="3">
    <source>
        <dbReference type="EMBL" id="KPJ64766.1"/>
    </source>
</evidence>
<protein>
    <recommendedName>
        <fullName evidence="2">SPOR domain-containing protein</fullName>
    </recommendedName>
</protein>
<dbReference type="AlphaFoldDB" id="A0A0S7XQN0"/>
<dbReference type="EMBL" id="LIZY01000008">
    <property type="protein sequence ID" value="KPJ64766.1"/>
    <property type="molecule type" value="Genomic_DNA"/>
</dbReference>
<comment type="caution">
    <text evidence="3">The sequence shown here is derived from an EMBL/GenBank/DDBJ whole genome shotgun (WGS) entry which is preliminary data.</text>
</comment>
<dbReference type="GO" id="GO:0042834">
    <property type="term" value="F:peptidoglycan binding"/>
    <property type="evidence" value="ECO:0007669"/>
    <property type="project" value="InterPro"/>
</dbReference>
<dbReference type="Gene3D" id="3.30.70.1070">
    <property type="entry name" value="Sporulation related repeat"/>
    <property type="match status" value="1"/>
</dbReference>
<feature type="region of interest" description="Disordered" evidence="1">
    <location>
        <begin position="48"/>
        <end position="76"/>
    </location>
</feature>
<organism evidence="3 4">
    <name type="scientific">candidate division KD3-62 bacterium DG_56</name>
    <dbReference type="NCBI Taxonomy" id="1704032"/>
    <lineage>
        <taxon>Bacteria</taxon>
        <taxon>candidate division KD3-62</taxon>
    </lineage>
</organism>
<sequence>MIDDLNNRGYPARVERVEGSHGTIYRVVTGDFHSERSAGRTAERLMNEGYTGAFVTPTAEGGGDYDESTSEHSEGR</sequence>
<proteinExistence type="predicted"/>